<protein>
    <recommendedName>
        <fullName evidence="4">DUF4129 domain-containing protein</fullName>
    </recommendedName>
</protein>
<feature type="non-terminal residue" evidence="3">
    <location>
        <position position="1"/>
    </location>
</feature>
<sequence>WAGITYIAIVLLALAGAQLSRSGATLGDFRAGGVATGMLAFTVALTAILVIFAGFIFEFLVDSLAPFFTGPFIDAIWTVFYYVLIVPVGWVMIHIVDFLLWIFSLLGGGEQESLDIQMPAAMEVEAVSKEEVEQIGESAWNRWGRYAFGGGMLGIVVAIVVTVMILVMRWYKRRDSRDDDFDSSEKVGGIREEFKGLASLFSFRGRGSRNSSNNNGAIKLYLDLLAEASGRGLNRTLSKTSTEIKPELIEIYNDDFPSQITKLFEEERYGDHPAIPDDVRNARMDWEKSQSD</sequence>
<feature type="region of interest" description="Disordered" evidence="1">
    <location>
        <begin position="271"/>
        <end position="292"/>
    </location>
</feature>
<dbReference type="AlphaFoldDB" id="A0A382IRC7"/>
<gene>
    <name evidence="3" type="ORF">METZ01_LOCUS255020</name>
</gene>
<organism evidence="3">
    <name type="scientific">marine metagenome</name>
    <dbReference type="NCBI Taxonomy" id="408172"/>
    <lineage>
        <taxon>unclassified sequences</taxon>
        <taxon>metagenomes</taxon>
        <taxon>ecological metagenomes</taxon>
    </lineage>
</organism>
<proteinExistence type="predicted"/>
<feature type="transmembrane region" description="Helical" evidence="2">
    <location>
        <begin position="80"/>
        <end position="103"/>
    </location>
</feature>
<name>A0A382IRC7_9ZZZZ</name>
<evidence type="ECO:0000256" key="1">
    <source>
        <dbReference type="SAM" id="MobiDB-lite"/>
    </source>
</evidence>
<accession>A0A382IRC7</accession>
<keyword evidence="2" id="KW-0472">Membrane</keyword>
<reference evidence="3" key="1">
    <citation type="submission" date="2018-05" db="EMBL/GenBank/DDBJ databases">
        <authorList>
            <person name="Lanie J.A."/>
            <person name="Ng W.-L."/>
            <person name="Kazmierczak K.M."/>
            <person name="Andrzejewski T.M."/>
            <person name="Davidsen T.M."/>
            <person name="Wayne K.J."/>
            <person name="Tettelin H."/>
            <person name="Glass J.I."/>
            <person name="Rusch D."/>
            <person name="Podicherti R."/>
            <person name="Tsui H.-C.T."/>
            <person name="Winkler M.E."/>
        </authorList>
    </citation>
    <scope>NUCLEOTIDE SEQUENCE</scope>
</reference>
<dbReference type="EMBL" id="UINC01069072">
    <property type="protein sequence ID" value="SVC02166.1"/>
    <property type="molecule type" value="Genomic_DNA"/>
</dbReference>
<keyword evidence="2" id="KW-0812">Transmembrane</keyword>
<feature type="transmembrane region" description="Helical" evidence="2">
    <location>
        <begin position="146"/>
        <end position="167"/>
    </location>
</feature>
<evidence type="ECO:0000256" key="2">
    <source>
        <dbReference type="SAM" id="Phobius"/>
    </source>
</evidence>
<feature type="transmembrane region" description="Helical" evidence="2">
    <location>
        <begin position="38"/>
        <end position="60"/>
    </location>
</feature>
<evidence type="ECO:0008006" key="4">
    <source>
        <dbReference type="Google" id="ProtNLM"/>
    </source>
</evidence>
<keyword evidence="2" id="KW-1133">Transmembrane helix</keyword>
<evidence type="ECO:0000313" key="3">
    <source>
        <dbReference type="EMBL" id="SVC02166.1"/>
    </source>
</evidence>